<dbReference type="Gene3D" id="3.40.50.1820">
    <property type="entry name" value="alpha/beta hydrolase"/>
    <property type="match status" value="1"/>
</dbReference>
<dbReference type="Gene3D" id="3.40.50.300">
    <property type="entry name" value="P-loop containing nucleotide triphosphate hydrolases"/>
    <property type="match status" value="1"/>
</dbReference>
<dbReference type="InterPro" id="IPR056884">
    <property type="entry name" value="NPHP3-like_N"/>
</dbReference>
<evidence type="ECO:0000259" key="4">
    <source>
        <dbReference type="Pfam" id="PF05057"/>
    </source>
</evidence>
<evidence type="ECO:0008006" key="8">
    <source>
        <dbReference type="Google" id="ProtNLM"/>
    </source>
</evidence>
<accession>A0ABR4DAY7</accession>
<evidence type="ECO:0000256" key="3">
    <source>
        <dbReference type="SAM" id="MobiDB-lite"/>
    </source>
</evidence>
<dbReference type="InterPro" id="IPR029058">
    <property type="entry name" value="AB_hydrolase_fold"/>
</dbReference>
<dbReference type="PANTHER" id="PTHR10039:SF14">
    <property type="entry name" value="NACHT DOMAIN-CONTAINING PROTEIN"/>
    <property type="match status" value="1"/>
</dbReference>
<feature type="compositionally biased region" description="Polar residues" evidence="3">
    <location>
        <begin position="902"/>
        <end position="927"/>
    </location>
</feature>
<dbReference type="RefSeq" id="XP_070865489.1">
    <property type="nucleotide sequence ID" value="XM_071012790.1"/>
</dbReference>
<keyword evidence="2" id="KW-0677">Repeat</keyword>
<organism evidence="6 7">
    <name type="scientific">Remersonia thermophila</name>
    <dbReference type="NCBI Taxonomy" id="72144"/>
    <lineage>
        <taxon>Eukaryota</taxon>
        <taxon>Fungi</taxon>
        <taxon>Dikarya</taxon>
        <taxon>Ascomycota</taxon>
        <taxon>Pezizomycotina</taxon>
        <taxon>Sordariomycetes</taxon>
        <taxon>Sordariomycetidae</taxon>
        <taxon>Sordariales</taxon>
        <taxon>Sordariales incertae sedis</taxon>
        <taxon>Remersonia</taxon>
    </lineage>
</organism>
<comment type="caution">
    <text evidence="6">The sequence shown here is derived from an EMBL/GenBank/DDBJ whole genome shotgun (WGS) entry which is preliminary data.</text>
</comment>
<evidence type="ECO:0000259" key="5">
    <source>
        <dbReference type="Pfam" id="PF24883"/>
    </source>
</evidence>
<protein>
    <recommendedName>
        <fullName evidence="8">DUF676 domain-containing protein</fullName>
    </recommendedName>
</protein>
<feature type="domain" description="Nephrocystin 3-like N-terminal" evidence="5">
    <location>
        <begin position="355"/>
        <end position="531"/>
    </location>
</feature>
<dbReference type="PANTHER" id="PTHR10039">
    <property type="entry name" value="AMELOGENIN"/>
    <property type="match status" value="1"/>
</dbReference>
<dbReference type="SUPFAM" id="SSF53474">
    <property type="entry name" value="alpha/beta-Hydrolases"/>
    <property type="match status" value="1"/>
</dbReference>
<dbReference type="InterPro" id="IPR007751">
    <property type="entry name" value="DUF676_lipase-like"/>
</dbReference>
<dbReference type="Pfam" id="PF05057">
    <property type="entry name" value="DUF676"/>
    <property type="match status" value="1"/>
</dbReference>
<dbReference type="Proteomes" id="UP001600064">
    <property type="component" value="Unassembled WGS sequence"/>
</dbReference>
<sequence>MRLRQLYPDESGGGGSAITLTKPLAIDIVFVHGLDSTDPTLDGRRTWTADDERRTCWPRDMLPKSMPHARVLCYEYNSTVKGTTSEAGTRDYATKLLHELTRYRKHTFERARPIIFVAHSLGGNIVKRALSLAHIHSQPQFNAIVAVTIGIVFFSTPHRVSNDEDGKQLYQRILRAAGSRTVKDVVLEKCRMVEPPPQMLQEIGANAGIISDITHNFTPLLHENKYNIKIHNFNEELKFPGLRRTVVSKEQASLDVAEAVALHGNHFTICKFADDEKGKSSFESVKSVLEDMVESAANPSSIPPTGARQQRLSRSGADASGTKGAKQPASHQERMDAVFATALHQFSDRIYPTEGTGQWIVRRPAFNAWMNGKLNHDPGRFQAQKLCLIGKPASGKTHLAKQIIGEIRKRHHFPVLECFLDAKWTNRSSCGAILQSTLVQLVSARPQLLWSLEPECPMPERWPSEKILEVWPRLVATTIQQGQPIAIVIDGFTEISDRDQKAFLECLARCEKDYGLVEQDLQKLRILVLSRDCEILSQRGFTKYEISNDDVAEDIRRTVRQNLDDFAKGLGYTEDEQTLICNEVTSGAQGIYLWATVVMDDLRKMKRLREGQLKKHLRELPRPLAELFDRILHKICEQGDIDERMARWILLWVIHGLEPLTVEELREAVTLTSFRARNKHVRATEASLEDEPIPEAEAFRSLMVSICGPLLRMSGDYVEPIHRTLAEFLTTSTEELKKRGSWNIPTHTTFYMPEGKSNAKLGRLCVDYLSMDAFHSVGDPFNNNDQGARWEMKVQARIERYPLVRYSALCWLGHMRLAGDDWDSSHIAKSLENVSNPCTQSWCEVWWFCRKWREPYPFVNGNRDSLSSIIAMGRSSPTALVPRPAPSGSAHPSIASEETLVDSPSQPSLGSGSDTEGSPQQKTSRPHTTGHECEVPIGPSPTAPDRGMSKPREPSEPACQGVPRAREPGYLDVRNKLPVLPSQDPKVYSIPEASRPPSHPSMQGQIQHAGGNITNTNTNTNTNTTNNITVLGEYNSLTGMNAMPPERAEENRDHRRASRGEQPETTPHRHPEAEGGGGDGCFKFFLSLFCCK</sequence>
<evidence type="ECO:0000256" key="1">
    <source>
        <dbReference type="ARBA" id="ARBA00007920"/>
    </source>
</evidence>
<feature type="region of interest" description="Disordered" evidence="3">
    <location>
        <begin position="295"/>
        <end position="333"/>
    </location>
</feature>
<evidence type="ECO:0000256" key="2">
    <source>
        <dbReference type="ARBA" id="ARBA00022737"/>
    </source>
</evidence>
<feature type="domain" description="DUF676" evidence="4">
    <location>
        <begin position="28"/>
        <end position="158"/>
    </location>
</feature>
<evidence type="ECO:0000313" key="6">
    <source>
        <dbReference type="EMBL" id="KAL2266762.1"/>
    </source>
</evidence>
<comment type="similarity">
    <text evidence="1">Belongs to the putative lipase ROG1 family.</text>
</comment>
<gene>
    <name evidence="6" type="ORF">VTJ83DRAFT_6114</name>
</gene>
<feature type="region of interest" description="Disordered" evidence="3">
    <location>
        <begin position="1042"/>
        <end position="1077"/>
    </location>
</feature>
<dbReference type="InterPro" id="IPR027417">
    <property type="entry name" value="P-loop_NTPase"/>
</dbReference>
<feature type="region of interest" description="Disordered" evidence="3">
    <location>
        <begin position="877"/>
        <end position="1005"/>
    </location>
</feature>
<dbReference type="EMBL" id="JAZGUE010000005">
    <property type="protein sequence ID" value="KAL2266762.1"/>
    <property type="molecule type" value="Genomic_DNA"/>
</dbReference>
<dbReference type="SUPFAM" id="SSF52540">
    <property type="entry name" value="P-loop containing nucleoside triphosphate hydrolases"/>
    <property type="match status" value="1"/>
</dbReference>
<proteinExistence type="inferred from homology"/>
<reference evidence="6 7" key="1">
    <citation type="journal article" date="2024" name="Commun. Biol.">
        <title>Comparative genomic analysis of thermophilic fungi reveals convergent evolutionary adaptations and gene losses.</title>
        <authorList>
            <person name="Steindorff A.S."/>
            <person name="Aguilar-Pontes M.V."/>
            <person name="Robinson A.J."/>
            <person name="Andreopoulos B."/>
            <person name="LaButti K."/>
            <person name="Kuo A."/>
            <person name="Mondo S."/>
            <person name="Riley R."/>
            <person name="Otillar R."/>
            <person name="Haridas S."/>
            <person name="Lipzen A."/>
            <person name="Grimwood J."/>
            <person name="Schmutz J."/>
            <person name="Clum A."/>
            <person name="Reid I.D."/>
            <person name="Moisan M.C."/>
            <person name="Butler G."/>
            <person name="Nguyen T.T.M."/>
            <person name="Dewar K."/>
            <person name="Conant G."/>
            <person name="Drula E."/>
            <person name="Henrissat B."/>
            <person name="Hansel C."/>
            <person name="Singer S."/>
            <person name="Hutchinson M.I."/>
            <person name="de Vries R.P."/>
            <person name="Natvig D.O."/>
            <person name="Powell A.J."/>
            <person name="Tsang A."/>
            <person name="Grigoriev I.V."/>
        </authorList>
    </citation>
    <scope>NUCLEOTIDE SEQUENCE [LARGE SCALE GENOMIC DNA]</scope>
    <source>
        <strain evidence="6 7">ATCC 22073</strain>
    </source>
</reference>
<keyword evidence="7" id="KW-1185">Reference proteome</keyword>
<evidence type="ECO:0000313" key="7">
    <source>
        <dbReference type="Proteomes" id="UP001600064"/>
    </source>
</evidence>
<dbReference type="Pfam" id="PF24883">
    <property type="entry name" value="NPHP3_N"/>
    <property type="match status" value="1"/>
</dbReference>
<name>A0ABR4DAY7_9PEZI</name>
<feature type="compositionally biased region" description="Basic and acidic residues" evidence="3">
    <location>
        <begin position="964"/>
        <end position="975"/>
    </location>
</feature>
<dbReference type="GeneID" id="98127434"/>
<feature type="compositionally biased region" description="Basic and acidic residues" evidence="3">
    <location>
        <begin position="1046"/>
        <end position="1073"/>
    </location>
</feature>